<accession>A0A1D3LAV1</accession>
<proteinExistence type="predicted"/>
<organism evidence="1 2">
    <name type="scientific">Plasmodium chabaudi adami</name>
    <dbReference type="NCBI Taxonomy" id="5826"/>
    <lineage>
        <taxon>Eukaryota</taxon>
        <taxon>Sar</taxon>
        <taxon>Alveolata</taxon>
        <taxon>Apicomplexa</taxon>
        <taxon>Aconoidasida</taxon>
        <taxon>Haemosporida</taxon>
        <taxon>Plasmodiidae</taxon>
        <taxon>Plasmodium</taxon>
        <taxon>Plasmodium (Vinckeia)</taxon>
    </lineage>
</organism>
<dbReference type="NCBIfam" id="TIGR01599">
    <property type="entry name" value="PYST-A"/>
    <property type="match status" value="1"/>
</dbReference>
<protein>
    <submittedName>
        <fullName evidence="1">Fam-a protein</fullName>
    </submittedName>
</protein>
<evidence type="ECO:0000313" key="1">
    <source>
        <dbReference type="EMBL" id="SCL96921.1"/>
    </source>
</evidence>
<evidence type="ECO:0000313" key="2">
    <source>
        <dbReference type="Proteomes" id="UP000195879"/>
    </source>
</evidence>
<name>A0A1D3LAV1_PLACE</name>
<dbReference type="InterPro" id="IPR006486">
    <property type="entry name" value="PYST_A"/>
</dbReference>
<sequence length="310" mass="35614">MFYILNPKMNKRSINIFCVFLSVIGHMNNKVFASEYDPDNAPSTSGNSNLGVRAEQIKRPLCTNPEETKNAVELMNDAIKELQHHATSTEDYSLLHKHDDGSVEYFKKHGNADIHKFIHKIPDADTYDSVINILFNYDCTQKIGKSIVKEKVVREYTPSLVMVQQRYTNKDLSFQGYYYAISKKDHISNDTTVIALASANINDHNKADQKNYKNDILERANSFTAEVDSEEDIRKGKLKKMFVNLSGCLIIKKHNHIDITHISSMNRNAFPGPNARVKKSIAKKLETYINLRYFFSRKYPENSITSFLFK</sequence>
<dbReference type="AlphaFoldDB" id="A0A1D3LAV1"/>
<dbReference type="EMBL" id="FMIO01000516">
    <property type="protein sequence ID" value="SCL96921.1"/>
    <property type="molecule type" value="Genomic_DNA"/>
</dbReference>
<dbReference type="Proteomes" id="UP000195879">
    <property type="component" value="Unassembled WGS sequence"/>
</dbReference>
<gene>
    <name evidence="1" type="ORF">PCHDK_000551900</name>
</gene>
<reference evidence="1 2" key="1">
    <citation type="submission" date="2016-08" db="EMBL/GenBank/DDBJ databases">
        <authorList>
            <consortium name="Pathogen Informatics"/>
        </authorList>
    </citation>
    <scope>NUCLEOTIDE SEQUENCE [LARGE SCALE GENOMIC DNA]</scope>
    <source>
        <strain evidence="1 2">DK</strain>
    </source>
</reference>
<dbReference type="SUPFAM" id="SSF55961">
    <property type="entry name" value="Bet v1-like"/>
    <property type="match status" value="1"/>
</dbReference>